<dbReference type="PROSITE" id="PS51257">
    <property type="entry name" value="PROKAR_LIPOPROTEIN"/>
    <property type="match status" value="1"/>
</dbReference>
<proteinExistence type="predicted"/>
<feature type="chain" id="PRO_5021343030" evidence="1">
    <location>
        <begin position="21"/>
        <end position="332"/>
    </location>
</feature>
<comment type="caution">
    <text evidence="3">The sequence shown here is derived from an EMBL/GenBank/DDBJ whole genome shotgun (WGS) entry which is preliminary data.</text>
</comment>
<dbReference type="SUPFAM" id="SSF51695">
    <property type="entry name" value="PLC-like phosphodiesterases"/>
    <property type="match status" value="1"/>
</dbReference>
<feature type="domain" description="GP-PDE" evidence="2">
    <location>
        <begin position="30"/>
        <end position="316"/>
    </location>
</feature>
<dbReference type="OrthoDB" id="9795622at2"/>
<dbReference type="PROSITE" id="PS51704">
    <property type="entry name" value="GP_PDE"/>
    <property type="match status" value="1"/>
</dbReference>
<feature type="signal peptide" evidence="1">
    <location>
        <begin position="1"/>
        <end position="20"/>
    </location>
</feature>
<keyword evidence="4" id="KW-1185">Reference proteome</keyword>
<protein>
    <submittedName>
        <fullName evidence="3">Glycerophosphodiester phosphodiesterase</fullName>
    </submittedName>
</protein>
<dbReference type="Proteomes" id="UP000297564">
    <property type="component" value="Unassembled WGS sequence"/>
</dbReference>
<keyword evidence="1" id="KW-0732">Signal</keyword>
<evidence type="ECO:0000259" key="2">
    <source>
        <dbReference type="PROSITE" id="PS51704"/>
    </source>
</evidence>
<name>A0A4Z0C279_9BURK</name>
<dbReference type="InterPro" id="IPR030395">
    <property type="entry name" value="GP_PDE_dom"/>
</dbReference>
<dbReference type="RefSeq" id="WP_135283211.1">
    <property type="nucleotide sequence ID" value="NZ_SMLL01000001.1"/>
</dbReference>
<dbReference type="PANTHER" id="PTHR46211">
    <property type="entry name" value="GLYCEROPHOSPHORYL DIESTER PHOSPHODIESTERASE"/>
    <property type="match status" value="1"/>
</dbReference>
<sequence>MPTRRSALALLGASTLAACAGTAGSVPRRIELQGHRGARGLWPENTLAGFAAALALGVDTLELDVGVTKDGVPVVSHDARLNPDITRGPDGQFLSGRGPAIAELTLAELSAYDVGRLRPGSAYARQFPEQTPVDGARIPRLSEVIALLLRSGAHGVQLAVETKVNPLKPEDTLPVADFTRAAIDTLRAGGVARRTTLQSFDWRTLRQVAREAPGMETAHLTLRRPSLDNVAPGSPWTAGFDLRDHGSVPRLVKAAGGRTWSSFHGDLDAAAIAEAQALGLKVLAWTVNEPARMAQLMDMGVDGIITDRPDLLRTLMAQRSMPLPPPRPVRPA</sequence>
<dbReference type="Pfam" id="PF03009">
    <property type="entry name" value="GDPD"/>
    <property type="match status" value="1"/>
</dbReference>
<evidence type="ECO:0000313" key="4">
    <source>
        <dbReference type="Proteomes" id="UP000297564"/>
    </source>
</evidence>
<dbReference type="GO" id="GO:0006629">
    <property type="term" value="P:lipid metabolic process"/>
    <property type="evidence" value="ECO:0007669"/>
    <property type="project" value="InterPro"/>
</dbReference>
<dbReference type="InterPro" id="IPR017946">
    <property type="entry name" value="PLC-like_Pdiesterase_TIM-brl"/>
</dbReference>
<organism evidence="3 4">
    <name type="scientific">Ramlibacter rhizophilus</name>
    <dbReference type="NCBI Taxonomy" id="1781167"/>
    <lineage>
        <taxon>Bacteria</taxon>
        <taxon>Pseudomonadati</taxon>
        <taxon>Pseudomonadota</taxon>
        <taxon>Betaproteobacteria</taxon>
        <taxon>Burkholderiales</taxon>
        <taxon>Comamonadaceae</taxon>
        <taxon>Ramlibacter</taxon>
    </lineage>
</organism>
<evidence type="ECO:0000313" key="3">
    <source>
        <dbReference type="EMBL" id="TFZ04329.1"/>
    </source>
</evidence>
<dbReference type="AlphaFoldDB" id="A0A4Z0C279"/>
<evidence type="ECO:0000256" key="1">
    <source>
        <dbReference type="SAM" id="SignalP"/>
    </source>
</evidence>
<gene>
    <name evidence="3" type="ORF">EZ242_00785</name>
</gene>
<dbReference type="GO" id="GO:0008081">
    <property type="term" value="F:phosphoric diester hydrolase activity"/>
    <property type="evidence" value="ECO:0007669"/>
    <property type="project" value="InterPro"/>
</dbReference>
<accession>A0A4Z0C279</accession>
<dbReference type="Gene3D" id="3.20.20.190">
    <property type="entry name" value="Phosphatidylinositol (PI) phosphodiesterase"/>
    <property type="match status" value="1"/>
</dbReference>
<dbReference type="PANTHER" id="PTHR46211:SF14">
    <property type="entry name" value="GLYCEROPHOSPHODIESTER PHOSPHODIESTERASE"/>
    <property type="match status" value="1"/>
</dbReference>
<dbReference type="EMBL" id="SMLL01000001">
    <property type="protein sequence ID" value="TFZ04329.1"/>
    <property type="molecule type" value="Genomic_DNA"/>
</dbReference>
<dbReference type="CDD" id="cd08567">
    <property type="entry name" value="GDPD_SpGDE_like"/>
    <property type="match status" value="1"/>
</dbReference>
<reference evidence="3 4" key="1">
    <citation type="submission" date="2019-03" db="EMBL/GenBank/DDBJ databases">
        <title>Ramlibacter rhizophilus CCTCC AB2015357, whole genome shotgun sequence.</title>
        <authorList>
            <person name="Zhang X."/>
            <person name="Feng G."/>
            <person name="Zhu H."/>
        </authorList>
    </citation>
    <scope>NUCLEOTIDE SEQUENCE [LARGE SCALE GENOMIC DNA]</scope>
    <source>
        <strain evidence="3 4">CCTCC AB2015357</strain>
    </source>
</reference>